<feature type="transmembrane region" description="Helical" evidence="2">
    <location>
        <begin position="46"/>
        <end position="64"/>
    </location>
</feature>
<name>A0AAD5RCM3_PARTN</name>
<organism evidence="3 4">
    <name type="scientific">Parelaphostrongylus tenuis</name>
    <name type="common">Meningeal worm</name>
    <dbReference type="NCBI Taxonomy" id="148309"/>
    <lineage>
        <taxon>Eukaryota</taxon>
        <taxon>Metazoa</taxon>
        <taxon>Ecdysozoa</taxon>
        <taxon>Nematoda</taxon>
        <taxon>Chromadorea</taxon>
        <taxon>Rhabditida</taxon>
        <taxon>Rhabditina</taxon>
        <taxon>Rhabditomorpha</taxon>
        <taxon>Strongyloidea</taxon>
        <taxon>Metastrongylidae</taxon>
        <taxon>Parelaphostrongylus</taxon>
    </lineage>
</organism>
<evidence type="ECO:0000313" key="3">
    <source>
        <dbReference type="EMBL" id="KAJ1373496.1"/>
    </source>
</evidence>
<keyword evidence="4" id="KW-1185">Reference proteome</keyword>
<gene>
    <name evidence="3" type="ORF">KIN20_035907</name>
</gene>
<proteinExistence type="predicted"/>
<comment type="caution">
    <text evidence="3">The sequence shown here is derived from an EMBL/GenBank/DDBJ whole genome shotgun (WGS) entry which is preliminary data.</text>
</comment>
<evidence type="ECO:0000256" key="2">
    <source>
        <dbReference type="SAM" id="Phobius"/>
    </source>
</evidence>
<evidence type="ECO:0000313" key="4">
    <source>
        <dbReference type="Proteomes" id="UP001196413"/>
    </source>
</evidence>
<feature type="compositionally biased region" description="Low complexity" evidence="1">
    <location>
        <begin position="146"/>
        <end position="176"/>
    </location>
</feature>
<feature type="compositionally biased region" description="Basic and acidic residues" evidence="1">
    <location>
        <begin position="116"/>
        <end position="131"/>
    </location>
</feature>
<dbReference type="AlphaFoldDB" id="A0AAD5RCM3"/>
<keyword evidence="2" id="KW-1133">Transmembrane helix</keyword>
<sequence>MALTLRYDEEKKPVACHQMSGSPGYPNISSDGCHTARQAIDNMHNFILVALLATVALVYSAHTLDIASGDQLLTRVARSGAKSSEEKHSNDKPFARKVESNEDEEGSGQKGHKSKSGKDSSSSEEKSDRKVNANSEVEGSGDLVTSSVVRMARSASESSEESSGAVPSRSGRSAEGSGEEAIKLDANV</sequence>
<dbReference type="Proteomes" id="UP001196413">
    <property type="component" value="Unassembled WGS sequence"/>
</dbReference>
<accession>A0AAD5RCM3</accession>
<reference evidence="3" key="1">
    <citation type="submission" date="2021-06" db="EMBL/GenBank/DDBJ databases">
        <title>Parelaphostrongylus tenuis whole genome reference sequence.</title>
        <authorList>
            <person name="Garwood T.J."/>
            <person name="Larsen P.A."/>
            <person name="Fountain-Jones N.M."/>
            <person name="Garbe J.R."/>
            <person name="Macchietto M.G."/>
            <person name="Kania S.A."/>
            <person name="Gerhold R.W."/>
            <person name="Richards J.E."/>
            <person name="Wolf T.M."/>
        </authorList>
    </citation>
    <scope>NUCLEOTIDE SEQUENCE</scope>
    <source>
        <strain evidence="3">MNPRO001-30</strain>
        <tissue evidence="3">Meninges</tissue>
    </source>
</reference>
<keyword evidence="2" id="KW-0472">Membrane</keyword>
<evidence type="ECO:0008006" key="5">
    <source>
        <dbReference type="Google" id="ProtNLM"/>
    </source>
</evidence>
<dbReference type="EMBL" id="JAHQIW010007299">
    <property type="protein sequence ID" value="KAJ1373496.1"/>
    <property type="molecule type" value="Genomic_DNA"/>
</dbReference>
<evidence type="ECO:0000256" key="1">
    <source>
        <dbReference type="SAM" id="MobiDB-lite"/>
    </source>
</evidence>
<keyword evidence="2" id="KW-0812">Transmembrane</keyword>
<feature type="region of interest" description="Disordered" evidence="1">
    <location>
        <begin position="80"/>
        <end position="188"/>
    </location>
</feature>
<feature type="compositionally biased region" description="Basic and acidic residues" evidence="1">
    <location>
        <begin position="83"/>
        <end position="100"/>
    </location>
</feature>
<protein>
    <recommendedName>
        <fullName evidence="5">Transmembrane protein</fullName>
    </recommendedName>
</protein>